<protein>
    <recommendedName>
        <fullName evidence="2">RWD domain-containing protein</fullName>
    </recommendedName>
</protein>
<dbReference type="InterPro" id="IPR009097">
    <property type="entry name" value="Cyclic_Pdiesterase"/>
</dbReference>
<dbReference type="Gene3D" id="3.90.1140.10">
    <property type="entry name" value="Cyclic phosphodiesterase"/>
    <property type="match status" value="1"/>
</dbReference>
<accession>A0ABD3V6C6</accession>
<reference evidence="3 4" key="1">
    <citation type="submission" date="2024-11" db="EMBL/GenBank/DDBJ databases">
        <title>Chromosome-level genome assembly of the freshwater bivalve Anodonta woodiana.</title>
        <authorList>
            <person name="Chen X."/>
        </authorList>
    </citation>
    <scope>NUCLEOTIDE SEQUENCE [LARGE SCALE GENOMIC DNA]</scope>
    <source>
        <strain evidence="3">MN2024</strain>
        <tissue evidence="3">Gills</tissue>
    </source>
</reference>
<dbReference type="InterPro" id="IPR042653">
    <property type="entry name" value="Leng9"/>
</dbReference>
<dbReference type="Proteomes" id="UP001634394">
    <property type="component" value="Unassembled WGS sequence"/>
</dbReference>
<dbReference type="Pfam" id="PF04457">
    <property type="entry name" value="MJ1316"/>
    <property type="match status" value="1"/>
</dbReference>
<dbReference type="InterPro" id="IPR006575">
    <property type="entry name" value="RWD_dom"/>
</dbReference>
<feature type="region of interest" description="Disordered" evidence="1">
    <location>
        <begin position="128"/>
        <end position="159"/>
    </location>
</feature>
<dbReference type="EMBL" id="JBJQND010000013">
    <property type="protein sequence ID" value="KAL3857166.1"/>
    <property type="molecule type" value="Genomic_DNA"/>
</dbReference>
<proteinExistence type="predicted"/>
<evidence type="ECO:0000313" key="3">
    <source>
        <dbReference type="EMBL" id="KAL3857166.1"/>
    </source>
</evidence>
<dbReference type="InterPro" id="IPR019510">
    <property type="entry name" value="AKAP7-like_phosphoesterase"/>
</dbReference>
<evidence type="ECO:0000313" key="4">
    <source>
        <dbReference type="Proteomes" id="UP001634394"/>
    </source>
</evidence>
<organism evidence="3 4">
    <name type="scientific">Sinanodonta woodiana</name>
    <name type="common">Chinese pond mussel</name>
    <name type="synonym">Anodonta woodiana</name>
    <dbReference type="NCBI Taxonomy" id="1069815"/>
    <lineage>
        <taxon>Eukaryota</taxon>
        <taxon>Metazoa</taxon>
        <taxon>Spiralia</taxon>
        <taxon>Lophotrochozoa</taxon>
        <taxon>Mollusca</taxon>
        <taxon>Bivalvia</taxon>
        <taxon>Autobranchia</taxon>
        <taxon>Heteroconchia</taxon>
        <taxon>Palaeoheterodonta</taxon>
        <taxon>Unionida</taxon>
        <taxon>Unionoidea</taxon>
        <taxon>Unionidae</taxon>
        <taxon>Unioninae</taxon>
        <taxon>Sinanodonta</taxon>
    </lineage>
</organism>
<gene>
    <name evidence="3" type="ORF">ACJMK2_011861</name>
</gene>
<dbReference type="Pfam" id="PF05773">
    <property type="entry name" value="RWD"/>
    <property type="match status" value="1"/>
</dbReference>
<evidence type="ECO:0000259" key="2">
    <source>
        <dbReference type="PROSITE" id="PS50908"/>
    </source>
</evidence>
<dbReference type="PANTHER" id="PTHR46729">
    <property type="entry name" value="LEUKOCYTE RECEPTOR CLUSTER MEMBER 9"/>
    <property type="match status" value="1"/>
</dbReference>
<evidence type="ECO:0000256" key="1">
    <source>
        <dbReference type="SAM" id="MobiDB-lite"/>
    </source>
</evidence>
<dbReference type="SUPFAM" id="SSF55144">
    <property type="entry name" value="LigT-like"/>
    <property type="match status" value="1"/>
</dbReference>
<dbReference type="PROSITE" id="PS50908">
    <property type="entry name" value="RWD"/>
    <property type="match status" value="1"/>
</dbReference>
<dbReference type="AlphaFoldDB" id="A0ABD3V6C6"/>
<dbReference type="SUPFAM" id="SSF54495">
    <property type="entry name" value="UBC-like"/>
    <property type="match status" value="1"/>
</dbReference>
<feature type="domain" description="RWD" evidence="2">
    <location>
        <begin position="14"/>
        <end position="113"/>
    </location>
</feature>
<feature type="compositionally biased region" description="Basic residues" evidence="1">
    <location>
        <begin position="129"/>
        <end position="138"/>
    </location>
</feature>
<dbReference type="SMART" id="SM00591">
    <property type="entry name" value="RWD"/>
    <property type="match status" value="1"/>
</dbReference>
<dbReference type="PANTHER" id="PTHR46729:SF1">
    <property type="entry name" value="LEUKOCYTE RECEPTOR CLUSTER MEMBER 9"/>
    <property type="match status" value="1"/>
</dbReference>
<dbReference type="Gene3D" id="3.10.110.10">
    <property type="entry name" value="Ubiquitin Conjugating Enzyme"/>
    <property type="match status" value="1"/>
</dbReference>
<comment type="caution">
    <text evidence="3">The sequence shown here is derived from an EMBL/GenBank/DDBJ whole genome shotgun (WGS) entry which is preliminary data.</text>
</comment>
<dbReference type="InterPro" id="IPR040459">
    <property type="entry name" value="MJ1316"/>
</dbReference>
<dbReference type="Pfam" id="PF10469">
    <property type="entry name" value="AKAP7_NLS"/>
    <property type="match status" value="1"/>
</dbReference>
<dbReference type="InterPro" id="IPR016135">
    <property type="entry name" value="UBQ-conjugating_enzyme/RWD"/>
</dbReference>
<sequence>MATTEAEALSIQDNEILGIRSQYPGQIKVLSCIGEIQNVVMLSFKDLDLQLKFQLTDEYPNTAAASVSIRSTTLSHDQQEVLTSHLQEQAELKKGQLVMTHLADRALNWLQDNSIDLKYSVDVKTEKRKDKKKEKKAKKGNDKTDNPEDNSSSAPAKKSAMKTAADVIKRIQWDRDLNLEDFYVGYIDRFLGIVEKCFTAFTWEDIAAVDMFTLTIPQHRIQYFKYKTEVVWNKGERIDNVFGSTGSDLTITNVIKRYEEKKNHRREDDDGLLEESDGGVGVQCSVENNMMESLRDDDVKIPMEALSIEKTVYFEGNHMSNQHQEKKVGHINTRKKPNFFLSLDITDENVRKNAKEVQKILSSSLPNYADHIQPESTFHITLTVMNLDDADQISHCSKLLKEMEPALIDSAKKVPPLNLRGVGNFGEGIIFARVKVSKEFSSFVHFVTESLQEGGVYICKDRHSYNPHLTLVKCPKGMKEKASHEKIAQCIHPFMHRNFGAQKLDAIHLYQMEKEDFKYIEVAVIKF</sequence>
<keyword evidence="4" id="KW-1185">Reference proteome</keyword>
<name>A0ABD3V6C6_SINWO</name>